<dbReference type="AlphaFoldDB" id="A0A934VW54"/>
<dbReference type="InterPro" id="IPR010997">
    <property type="entry name" value="HRDC-like_sf"/>
</dbReference>
<dbReference type="EMBL" id="JAENIJ010000015">
    <property type="protein sequence ID" value="MBK1882935.1"/>
    <property type="molecule type" value="Genomic_DNA"/>
</dbReference>
<accession>A0A934VW54</accession>
<dbReference type="InterPro" id="IPR002562">
    <property type="entry name" value="3'-5'_exonuclease_dom"/>
</dbReference>
<evidence type="ECO:0000313" key="3">
    <source>
        <dbReference type="Proteomes" id="UP000603141"/>
    </source>
</evidence>
<reference evidence="2" key="1">
    <citation type="submission" date="2021-01" db="EMBL/GenBank/DDBJ databases">
        <title>Modified the classification status of verrucomicrobia.</title>
        <authorList>
            <person name="Feng X."/>
        </authorList>
    </citation>
    <scope>NUCLEOTIDE SEQUENCE</scope>
    <source>
        <strain evidence="2">KCTC 22041</strain>
    </source>
</reference>
<dbReference type="Proteomes" id="UP000603141">
    <property type="component" value="Unassembled WGS sequence"/>
</dbReference>
<dbReference type="SUPFAM" id="SSF53098">
    <property type="entry name" value="Ribonuclease H-like"/>
    <property type="match status" value="1"/>
</dbReference>
<dbReference type="SUPFAM" id="SSF47819">
    <property type="entry name" value="HRDC-like"/>
    <property type="match status" value="1"/>
</dbReference>
<dbReference type="RefSeq" id="WP_200270542.1">
    <property type="nucleotide sequence ID" value="NZ_JAENIJ010000015.1"/>
</dbReference>
<dbReference type="SMART" id="SM00474">
    <property type="entry name" value="35EXOc"/>
    <property type="match status" value="1"/>
</dbReference>
<evidence type="ECO:0000313" key="2">
    <source>
        <dbReference type="EMBL" id="MBK1882935.1"/>
    </source>
</evidence>
<dbReference type="PANTHER" id="PTHR47649:SF1">
    <property type="entry name" value="RIBONUCLEASE D"/>
    <property type="match status" value="1"/>
</dbReference>
<dbReference type="InterPro" id="IPR044876">
    <property type="entry name" value="HRDC_dom_sf"/>
</dbReference>
<dbReference type="GO" id="GO:0000166">
    <property type="term" value="F:nucleotide binding"/>
    <property type="evidence" value="ECO:0007669"/>
    <property type="project" value="InterPro"/>
</dbReference>
<dbReference type="Pfam" id="PF01612">
    <property type="entry name" value="DNA_pol_A_exo1"/>
    <property type="match status" value="1"/>
</dbReference>
<dbReference type="InterPro" id="IPR012337">
    <property type="entry name" value="RNaseH-like_sf"/>
</dbReference>
<feature type="domain" description="3'-5' exonuclease" evidence="1">
    <location>
        <begin position="3"/>
        <end position="171"/>
    </location>
</feature>
<dbReference type="Gene3D" id="1.10.150.80">
    <property type="entry name" value="HRDC domain"/>
    <property type="match status" value="1"/>
</dbReference>
<organism evidence="2 3">
    <name type="scientific">Luteolibacter pohnpeiensis</name>
    <dbReference type="NCBI Taxonomy" id="454153"/>
    <lineage>
        <taxon>Bacteria</taxon>
        <taxon>Pseudomonadati</taxon>
        <taxon>Verrucomicrobiota</taxon>
        <taxon>Verrucomicrobiia</taxon>
        <taxon>Verrucomicrobiales</taxon>
        <taxon>Verrucomicrobiaceae</taxon>
        <taxon>Luteolibacter</taxon>
    </lineage>
</organism>
<comment type="caution">
    <text evidence="2">The sequence shown here is derived from an EMBL/GenBank/DDBJ whole genome shotgun (WGS) entry which is preliminary data.</text>
</comment>
<sequence length="356" mass="40454">MPDLLIETQGELIAHLGKSKSKTGTPICAIDTEADSLHRYRESLCLIQFAIAGDCVLIDPLAIKDLSSLSDFLSDATVWMHGADYDMTMLKRQFGQLPAKVYDTQIGARLLGARRFGLGDLVENYFGVELSKSSQKADWGKRPLSEKMIDYALNDVRYLLEMGEKIVADLKAKDRYSWFEESCAAAQAKVWERDENRDEAWRIQGSGKLPPLGLAYLRALWHWRDREAASWDKPSFMVVANRQLIEWCGILLDQREVVLPHHYRSDRVKRFKDAVEEVGALPKSELPQRPQNKRRKRDKDFDRKVDALLKTRERVATELDIEGSLIAPRAVLEAVAGGESDPADLLLVWQRKCLGL</sequence>
<gene>
    <name evidence="2" type="ORF">JIN85_10940</name>
</gene>
<dbReference type="InterPro" id="IPR036397">
    <property type="entry name" value="RNaseH_sf"/>
</dbReference>
<evidence type="ECO:0000259" key="1">
    <source>
        <dbReference type="SMART" id="SM00474"/>
    </source>
</evidence>
<dbReference type="GO" id="GO:0003676">
    <property type="term" value="F:nucleic acid binding"/>
    <property type="evidence" value="ECO:0007669"/>
    <property type="project" value="InterPro"/>
</dbReference>
<protein>
    <recommendedName>
        <fullName evidence="1">3'-5' exonuclease domain-containing protein</fullName>
    </recommendedName>
</protein>
<proteinExistence type="predicted"/>
<name>A0A934VW54_9BACT</name>
<dbReference type="Gene3D" id="3.30.420.10">
    <property type="entry name" value="Ribonuclease H-like superfamily/Ribonuclease H"/>
    <property type="match status" value="1"/>
</dbReference>
<dbReference type="InterPro" id="IPR051086">
    <property type="entry name" value="RNase_D-like"/>
</dbReference>
<keyword evidence="3" id="KW-1185">Reference proteome</keyword>
<dbReference type="CDD" id="cd06142">
    <property type="entry name" value="RNaseD_exo"/>
    <property type="match status" value="1"/>
</dbReference>
<dbReference type="GO" id="GO:0006139">
    <property type="term" value="P:nucleobase-containing compound metabolic process"/>
    <property type="evidence" value="ECO:0007669"/>
    <property type="project" value="InterPro"/>
</dbReference>
<dbReference type="PANTHER" id="PTHR47649">
    <property type="entry name" value="RIBONUCLEASE D"/>
    <property type="match status" value="1"/>
</dbReference>
<dbReference type="GO" id="GO:0008408">
    <property type="term" value="F:3'-5' exonuclease activity"/>
    <property type="evidence" value="ECO:0007669"/>
    <property type="project" value="InterPro"/>
</dbReference>